<evidence type="ECO:0000256" key="1">
    <source>
        <dbReference type="ARBA" id="ARBA00022452"/>
    </source>
</evidence>
<dbReference type="Gene3D" id="2.40.160.50">
    <property type="entry name" value="membrane protein fhac: a member of the omp85/tpsb transporter family"/>
    <property type="match status" value="1"/>
</dbReference>
<keyword evidence="3" id="KW-0998">Cell outer membrane</keyword>
<evidence type="ECO:0000256" key="3">
    <source>
        <dbReference type="ARBA" id="ARBA00023237"/>
    </source>
</evidence>
<evidence type="ECO:0000256" key="4">
    <source>
        <dbReference type="SAM" id="SignalP"/>
    </source>
</evidence>
<dbReference type="PIRSF" id="PIRSF029745">
    <property type="entry name" value="FhaC"/>
    <property type="match status" value="1"/>
</dbReference>
<sequence>MPLFTQKEQGLPRRVYGAAIALMGFLTAAASARASTAQPEPEGPVLTFATKSTTQKSAGCSPVRQIDVRGVVFIDAEALRQKLSPLAVGCVGNDEVKALLAVVNEAYADQGYVTTQGYLPEQDIRASRRLVINIVAGRIDKVVYREGRGDEALPFRERMSKGWNQVVAVKGVWGTLTALSALFDRLDDPLDDFQILPRDLETDPKLWMSFITGSGDVVQMDLVQQGIDQINRVASARAQAKLEPGEQPATSIIVVENNREDSFRLNLGYETNGVTLNGSGATIPHRLKIDAAKDNLIGINDAWRLSYAGALDSNEARAAFSLPFRRFTFSVDGSYSESLSEITRGVEMFSRGGNVSGTLGYLVHRESSRQVTLDSTFGWRRNERYINGAGLTPEIISFGRMGLTETRSFESLQFSYGAGLVHGFPILGAIDDPPSIDRSVPRAQFWKIDGNASLAKSLPEIGLLRLDLNAQWAAHPLYSDEQLVLGSVATVRGFTSTASRADRGFVLRSEFAPLIPVDALLGQRKDDWMFLAEVLSGLQPYLFSDYGFGQDIANRDDLQRASIGGGIRYRHGRVKLDVSVGEPVFRRGGGSSKKRHSPEAYLTLSVKLL</sequence>
<dbReference type="Pfam" id="PF03865">
    <property type="entry name" value="ShlB"/>
    <property type="match status" value="1"/>
</dbReference>
<dbReference type="AlphaFoldDB" id="A0A5P9JYK3"/>
<reference evidence="7 8" key="1">
    <citation type="submission" date="2019-10" db="EMBL/GenBank/DDBJ databases">
        <title>Isolation, Identification of Microvirga thermotolerans HR1, a novel thermophilic bacterium and Comparative Genomics of the genus Microvirga.</title>
        <authorList>
            <person name="Li J."/>
            <person name="Zhang W."/>
            <person name="Lin M."/>
            <person name="Wang J."/>
        </authorList>
    </citation>
    <scope>NUCLEOTIDE SEQUENCE [LARGE SCALE GENOMIC DNA]</scope>
    <source>
        <strain evidence="7 8">HR1</strain>
    </source>
</reference>
<feature type="chain" id="PRO_5024820520" description="ShlB/FhaC/HecB family hemolysin secretion/activation protein" evidence="4">
    <location>
        <begin position="35"/>
        <end position="609"/>
    </location>
</feature>
<proteinExistence type="predicted"/>
<protein>
    <recommendedName>
        <fullName evidence="9">ShlB/FhaC/HecB family hemolysin secretion/activation protein</fullName>
    </recommendedName>
</protein>
<dbReference type="EMBL" id="CP045423">
    <property type="protein sequence ID" value="QFU16335.1"/>
    <property type="molecule type" value="Genomic_DNA"/>
</dbReference>
<evidence type="ECO:0000259" key="6">
    <source>
        <dbReference type="Pfam" id="PF08479"/>
    </source>
</evidence>
<gene>
    <name evidence="7" type="ORF">GDR74_08915</name>
</gene>
<keyword evidence="2" id="KW-0812">Transmembrane</keyword>
<evidence type="ECO:0000313" key="8">
    <source>
        <dbReference type="Proteomes" id="UP000325614"/>
    </source>
</evidence>
<dbReference type="Gene3D" id="3.10.20.310">
    <property type="entry name" value="membrane protein fhac"/>
    <property type="match status" value="1"/>
</dbReference>
<dbReference type="InterPro" id="IPR027282">
    <property type="entry name" value="TPS"/>
</dbReference>
<evidence type="ECO:0000259" key="5">
    <source>
        <dbReference type="Pfam" id="PF03865"/>
    </source>
</evidence>
<evidence type="ECO:0000313" key="7">
    <source>
        <dbReference type="EMBL" id="QFU16335.1"/>
    </source>
</evidence>
<keyword evidence="4" id="KW-0732">Signal</keyword>
<dbReference type="InterPro" id="IPR013686">
    <property type="entry name" value="Polypept-transport_assoc_ShlB"/>
</dbReference>
<feature type="domain" description="Haemolysin activator HlyB C-terminal" evidence="5">
    <location>
        <begin position="250"/>
        <end position="568"/>
    </location>
</feature>
<dbReference type="InterPro" id="IPR051544">
    <property type="entry name" value="TPS_OM_transporter"/>
</dbReference>
<dbReference type="PANTHER" id="PTHR34597:SF3">
    <property type="entry name" value="OUTER MEMBRANE TRANSPORTER CDIB"/>
    <property type="match status" value="1"/>
</dbReference>
<dbReference type="Proteomes" id="UP000325614">
    <property type="component" value="Chromosome"/>
</dbReference>
<keyword evidence="1" id="KW-1134">Transmembrane beta strand</keyword>
<dbReference type="GO" id="GO:0046819">
    <property type="term" value="P:protein secretion by the type V secretion system"/>
    <property type="evidence" value="ECO:0007669"/>
    <property type="project" value="TreeGrafter"/>
</dbReference>
<name>A0A5P9JYK3_9HYPH</name>
<dbReference type="KEGG" id="mico:GDR74_08915"/>
<dbReference type="GO" id="GO:0008320">
    <property type="term" value="F:protein transmembrane transporter activity"/>
    <property type="evidence" value="ECO:0007669"/>
    <property type="project" value="TreeGrafter"/>
</dbReference>
<dbReference type="PANTHER" id="PTHR34597">
    <property type="entry name" value="SLR1661 PROTEIN"/>
    <property type="match status" value="1"/>
</dbReference>
<organism evidence="7 8">
    <name type="scientific">Microvirga thermotolerans</name>
    <dbReference type="NCBI Taxonomy" id="2651334"/>
    <lineage>
        <taxon>Bacteria</taxon>
        <taxon>Pseudomonadati</taxon>
        <taxon>Pseudomonadota</taxon>
        <taxon>Alphaproteobacteria</taxon>
        <taxon>Hyphomicrobiales</taxon>
        <taxon>Methylobacteriaceae</taxon>
        <taxon>Microvirga</taxon>
    </lineage>
</organism>
<feature type="domain" description="Polypeptide-transport-associated ShlB-type" evidence="6">
    <location>
        <begin position="62"/>
        <end position="137"/>
    </location>
</feature>
<evidence type="ECO:0008006" key="9">
    <source>
        <dbReference type="Google" id="ProtNLM"/>
    </source>
</evidence>
<keyword evidence="1" id="KW-0472">Membrane</keyword>
<evidence type="ECO:0000256" key="2">
    <source>
        <dbReference type="ARBA" id="ARBA00022692"/>
    </source>
</evidence>
<dbReference type="Pfam" id="PF08479">
    <property type="entry name" value="POTRA_2"/>
    <property type="match status" value="1"/>
</dbReference>
<dbReference type="InterPro" id="IPR005565">
    <property type="entry name" value="Hemolysn_activator_HlyB_C"/>
</dbReference>
<dbReference type="GO" id="GO:0098046">
    <property type="term" value="C:type V protein secretion system complex"/>
    <property type="evidence" value="ECO:0007669"/>
    <property type="project" value="TreeGrafter"/>
</dbReference>
<accession>A0A5P9JYK3</accession>
<dbReference type="RefSeq" id="WP_152585979.1">
    <property type="nucleotide sequence ID" value="NZ_CP045423.1"/>
</dbReference>
<keyword evidence="8" id="KW-1185">Reference proteome</keyword>
<feature type="signal peptide" evidence="4">
    <location>
        <begin position="1"/>
        <end position="34"/>
    </location>
</feature>